<gene>
    <name evidence="2" type="primary">7</name>
    <name evidence="2" type="ORF">SEA_VONDRA_7</name>
</gene>
<accession>A0A6M9Z4L8</accession>
<name>A0A6M9Z4L8_9CAUD</name>
<evidence type="ECO:0000313" key="3">
    <source>
        <dbReference type="Proteomes" id="UP000509608"/>
    </source>
</evidence>
<organism evidence="2 3">
    <name type="scientific">Streptomyces phage Vondra</name>
    <dbReference type="NCBI Taxonomy" id="2736273"/>
    <lineage>
        <taxon>Viruses</taxon>
        <taxon>Duplodnaviria</taxon>
        <taxon>Heunggongvirae</taxon>
        <taxon>Uroviricota</taxon>
        <taxon>Caudoviricetes</taxon>
        <taxon>Ignaciovirus</taxon>
        <taxon>Ignaciovirus vondra</taxon>
    </lineage>
</organism>
<protein>
    <submittedName>
        <fullName evidence="2">Scaffolding protein</fullName>
    </submittedName>
</protein>
<dbReference type="EMBL" id="MT451981">
    <property type="protein sequence ID" value="QKN87592.1"/>
    <property type="molecule type" value="Genomic_DNA"/>
</dbReference>
<feature type="region of interest" description="Disordered" evidence="1">
    <location>
        <begin position="93"/>
        <end position="112"/>
    </location>
</feature>
<feature type="region of interest" description="Disordered" evidence="1">
    <location>
        <begin position="59"/>
        <end position="81"/>
    </location>
</feature>
<keyword evidence="3" id="KW-1185">Reference proteome</keyword>
<dbReference type="Proteomes" id="UP000509608">
    <property type="component" value="Segment"/>
</dbReference>
<feature type="region of interest" description="Disordered" evidence="1">
    <location>
        <begin position="171"/>
        <end position="194"/>
    </location>
</feature>
<reference evidence="2 3" key="1">
    <citation type="submission" date="2020-05" db="EMBL/GenBank/DDBJ databases">
        <authorList>
            <person name="Vondra J.M."/>
            <person name="Stovall M.A."/>
            <person name="Menchaca C."/>
            <person name="Bhuiyan S."/>
            <person name="Subhayu N."/>
            <person name="Hughes L.E."/>
            <person name="Garlena R.A."/>
            <person name="Russell D.A."/>
            <person name="Pope W.H."/>
            <person name="Jacobs-Sera D."/>
            <person name="Hatfull G.F."/>
        </authorList>
    </citation>
    <scope>NUCLEOTIDE SEQUENCE [LARGE SCALE GENOMIC DNA]</scope>
</reference>
<feature type="compositionally biased region" description="Low complexity" evidence="1">
    <location>
        <begin position="15"/>
        <end position="32"/>
    </location>
</feature>
<proteinExistence type="predicted"/>
<dbReference type="GeneID" id="80026057"/>
<evidence type="ECO:0000256" key="1">
    <source>
        <dbReference type="SAM" id="MobiDB-lite"/>
    </source>
</evidence>
<dbReference type="KEGG" id="vg:80026057"/>
<dbReference type="RefSeq" id="YP_010756301.1">
    <property type="nucleotide sequence ID" value="NC_073486.1"/>
</dbReference>
<feature type="region of interest" description="Disordered" evidence="1">
    <location>
        <begin position="1"/>
        <end position="46"/>
    </location>
</feature>
<evidence type="ECO:0000313" key="2">
    <source>
        <dbReference type="EMBL" id="QKN87592.1"/>
    </source>
</evidence>
<sequence length="225" mass="22659">MSETTTGTGTGDTGQQGDPTGTGQAPGTTAPPSTDPAPITGAEQDQAATIARLETELAAARKDAGRSRVTAKQQAADDARAQLAQEIGKALGLVPGDTPPDPAQLTQQLTESQAQARQTAVELAVYRTARAAGADPDALLDSRAFAASLADIDPTDTDAVTDAIKAAVTANPKLSAAPAGPPRGGSDFTGSQAGGVTPAQFAAMGYAERAALFQTDPDTYRRLAG</sequence>